<protein>
    <submittedName>
        <fullName evidence="1">Uncharacterized protein</fullName>
    </submittedName>
</protein>
<dbReference type="STRING" id="418495.SAMN05216215_10398"/>
<proteinExistence type="predicted"/>
<name>A0A1H3NSN6_9PSEU</name>
<dbReference type="Proteomes" id="UP000199529">
    <property type="component" value="Unassembled WGS sequence"/>
</dbReference>
<dbReference type="RefSeq" id="WP_177226785.1">
    <property type="nucleotide sequence ID" value="NZ_FNOK01000039.1"/>
</dbReference>
<keyword evidence="2" id="KW-1185">Reference proteome</keyword>
<evidence type="ECO:0000313" key="1">
    <source>
        <dbReference type="EMBL" id="SDY91763.1"/>
    </source>
</evidence>
<accession>A0A1H3NSN6</accession>
<organism evidence="1 2">
    <name type="scientific">Saccharopolyspora shandongensis</name>
    <dbReference type="NCBI Taxonomy" id="418495"/>
    <lineage>
        <taxon>Bacteria</taxon>
        <taxon>Bacillati</taxon>
        <taxon>Actinomycetota</taxon>
        <taxon>Actinomycetes</taxon>
        <taxon>Pseudonocardiales</taxon>
        <taxon>Pseudonocardiaceae</taxon>
        <taxon>Saccharopolyspora</taxon>
    </lineage>
</organism>
<dbReference type="AlphaFoldDB" id="A0A1H3NSN6"/>
<gene>
    <name evidence="1" type="ORF">SAMN05216215_10398</name>
</gene>
<dbReference type="EMBL" id="FNOK01000039">
    <property type="protein sequence ID" value="SDY91763.1"/>
    <property type="molecule type" value="Genomic_DNA"/>
</dbReference>
<sequence length="79" mass="8336">MGEGVLQVAGEHLGKILAVDDDHQFGGARQAHLLLVVHGPAAHCRERIQQYMANGVTTPAIALMTQGDPAAAIRSLVLK</sequence>
<evidence type="ECO:0000313" key="2">
    <source>
        <dbReference type="Proteomes" id="UP000199529"/>
    </source>
</evidence>
<reference evidence="2" key="1">
    <citation type="submission" date="2016-10" db="EMBL/GenBank/DDBJ databases">
        <authorList>
            <person name="Varghese N."/>
            <person name="Submissions S."/>
        </authorList>
    </citation>
    <scope>NUCLEOTIDE SEQUENCE [LARGE SCALE GENOMIC DNA]</scope>
    <source>
        <strain evidence="2">CGMCC 4.3530</strain>
    </source>
</reference>